<dbReference type="AlphaFoldDB" id="A0A3D8I473"/>
<accession>A0A3D8I473</accession>
<organism evidence="2 3">
    <name type="scientific">Helicobacter marmotae</name>
    <dbReference type="NCBI Taxonomy" id="152490"/>
    <lineage>
        <taxon>Bacteria</taxon>
        <taxon>Pseudomonadati</taxon>
        <taxon>Campylobacterota</taxon>
        <taxon>Epsilonproteobacteria</taxon>
        <taxon>Campylobacterales</taxon>
        <taxon>Helicobacteraceae</taxon>
        <taxon>Helicobacter</taxon>
    </lineage>
</organism>
<feature type="signal peptide" evidence="1">
    <location>
        <begin position="1"/>
        <end position="20"/>
    </location>
</feature>
<keyword evidence="1" id="KW-0732">Signal</keyword>
<reference evidence="2 3" key="1">
    <citation type="submission" date="2018-04" db="EMBL/GenBank/DDBJ databases">
        <title>Novel Campyloabacter and Helicobacter Species and Strains.</title>
        <authorList>
            <person name="Mannion A.J."/>
            <person name="Shen Z."/>
            <person name="Fox J.G."/>
        </authorList>
    </citation>
    <scope>NUCLEOTIDE SEQUENCE [LARGE SCALE GENOMIC DNA]</scope>
    <source>
        <strain evidence="2 3">MIT 98-6070</strain>
    </source>
</reference>
<feature type="chain" id="PRO_5017782097" description="Outer membrane family protein" evidence="1">
    <location>
        <begin position="21"/>
        <end position="424"/>
    </location>
</feature>
<gene>
    <name evidence="2" type="ORF">CQA63_05060</name>
</gene>
<dbReference type="OrthoDB" id="5327900at2"/>
<keyword evidence="3" id="KW-1185">Reference proteome</keyword>
<sequence>MKKLYVSFALAGALAASASAVEVTPFGHLGAFYHQGFGGLPTHDKNGKEVQAAYGDVNARIGIEIGLGSNVSIGVGGWGGYPFYSTGNSDLGDVGDKAFPKKGDVSDAYFRYDGGRLSFVLGRFDIGQFYLGKDGKNYTGVDWIYGNVQGGALNVDGGSVSLWAYWRNSQLGTSQAYNRQGYELSSFDTYQNYKNTSKIGELFSGGIDLNFGAFKLSPFVAFLTDANTEDENLSRTEDILNAGAKAQLDLGSGSLRSITTLRAVYGKSNLISDKDGTDGLTLWADEEIRIDEIWKIGAGYISLEKTTNSKAPNLLNFGDRARFYGYRGGLSGPHNFGADLGNAESTWYVFGGMDAKRVAIDLLYAGGDYEEMSAVGSLKVWEGSNDMYFTLGAGYVGTKAQSRTGYVKPDAYQHSAFAFAKFGF</sequence>
<evidence type="ECO:0008006" key="4">
    <source>
        <dbReference type="Google" id="ProtNLM"/>
    </source>
</evidence>
<evidence type="ECO:0000256" key="1">
    <source>
        <dbReference type="SAM" id="SignalP"/>
    </source>
</evidence>
<proteinExistence type="predicted"/>
<dbReference type="Proteomes" id="UP000256599">
    <property type="component" value="Unassembled WGS sequence"/>
</dbReference>
<name>A0A3D8I473_9HELI</name>
<protein>
    <recommendedName>
        <fullName evidence="4">Outer membrane family protein</fullName>
    </recommendedName>
</protein>
<comment type="caution">
    <text evidence="2">The sequence shown here is derived from an EMBL/GenBank/DDBJ whole genome shotgun (WGS) entry which is preliminary data.</text>
</comment>
<evidence type="ECO:0000313" key="2">
    <source>
        <dbReference type="EMBL" id="RDU59953.1"/>
    </source>
</evidence>
<evidence type="ECO:0000313" key="3">
    <source>
        <dbReference type="Proteomes" id="UP000256599"/>
    </source>
</evidence>
<dbReference type="RefSeq" id="WP_104700595.1">
    <property type="nucleotide sequence ID" value="NZ_FZPP01000041.1"/>
</dbReference>
<dbReference type="EMBL" id="NXLR01000007">
    <property type="protein sequence ID" value="RDU59953.1"/>
    <property type="molecule type" value="Genomic_DNA"/>
</dbReference>